<organism evidence="5 6">
    <name type="scientific">Astyanax mexicanus</name>
    <name type="common">Blind cave fish</name>
    <name type="synonym">Astyanax fasciatus mexicanus</name>
    <dbReference type="NCBI Taxonomy" id="7994"/>
    <lineage>
        <taxon>Eukaryota</taxon>
        <taxon>Metazoa</taxon>
        <taxon>Chordata</taxon>
        <taxon>Craniata</taxon>
        <taxon>Vertebrata</taxon>
        <taxon>Euteleostomi</taxon>
        <taxon>Actinopterygii</taxon>
        <taxon>Neopterygii</taxon>
        <taxon>Teleostei</taxon>
        <taxon>Ostariophysi</taxon>
        <taxon>Characiformes</taxon>
        <taxon>Characoidei</taxon>
        <taxon>Acestrorhamphidae</taxon>
        <taxon>Acestrorhamphinae</taxon>
        <taxon>Astyanax</taxon>
    </lineage>
</organism>
<evidence type="ECO:0000313" key="6">
    <source>
        <dbReference type="Proteomes" id="UP000694621"/>
    </source>
</evidence>
<reference evidence="5" key="1">
    <citation type="submission" date="2025-08" db="UniProtKB">
        <authorList>
            <consortium name="Ensembl"/>
        </authorList>
    </citation>
    <scope>IDENTIFICATION</scope>
</reference>
<dbReference type="PANTHER" id="PTHR24012">
    <property type="entry name" value="RNA BINDING PROTEIN"/>
    <property type="match status" value="1"/>
</dbReference>
<dbReference type="AlphaFoldDB" id="A0A8B9HYL1"/>
<feature type="domain" description="RRM" evidence="4">
    <location>
        <begin position="28"/>
        <end position="113"/>
    </location>
</feature>
<evidence type="ECO:0000256" key="1">
    <source>
        <dbReference type="ARBA" id="ARBA00022737"/>
    </source>
</evidence>
<evidence type="ECO:0000256" key="3">
    <source>
        <dbReference type="PROSITE-ProRule" id="PRU00176"/>
    </source>
</evidence>
<dbReference type="SMART" id="SM00360">
    <property type="entry name" value="RRM"/>
    <property type="match status" value="1"/>
</dbReference>
<dbReference type="InterPro" id="IPR000504">
    <property type="entry name" value="RRM_dom"/>
</dbReference>
<keyword evidence="2 3" id="KW-0694">RNA-binding</keyword>
<name>A0A8B9HYL1_ASTMX</name>
<dbReference type="Pfam" id="PF00076">
    <property type="entry name" value="RRM_1"/>
    <property type="match status" value="1"/>
</dbReference>
<dbReference type="PROSITE" id="PS50102">
    <property type="entry name" value="RRM"/>
    <property type="match status" value="1"/>
</dbReference>
<dbReference type="SUPFAM" id="SSF54928">
    <property type="entry name" value="RNA-binding domain, RBD"/>
    <property type="match status" value="1"/>
</dbReference>
<protein>
    <submittedName>
        <fullName evidence="5">RNA binding motif, single stranded interacting protein 2b</fullName>
    </submittedName>
</protein>
<evidence type="ECO:0000259" key="4">
    <source>
        <dbReference type="PROSITE" id="PS50102"/>
    </source>
</evidence>
<proteinExistence type="predicted"/>
<dbReference type="CDD" id="cd12474">
    <property type="entry name" value="RRM2_MSSP2"/>
    <property type="match status" value="1"/>
</dbReference>
<accession>A0A8B9HYL1</accession>
<evidence type="ECO:0000256" key="2">
    <source>
        <dbReference type="ARBA" id="ARBA00022884"/>
    </source>
</evidence>
<sequence>TNKCKVILTQLYISYHFFLLQQQEQDPTNLYISNLPLSMDEQELESMLKPFSQVISTRILRDASGASRGVGFARMESTEKCEAIIQHFNGKYIKTPPGVAVPTEPLLCKFADGGQKKRQNTGKYLQNGRAWTRDGETGGMTLTYDPTPALQNGFYSSPYCIAPNRMITQTSISPYMHSPVSTYQVHNPSWMHHQSYLMQPTGTVLTPTMDHTLSIQPAAMMGPLAQQLSHLSLGSTGTYIPANTAMQGTYIPQYTQVPPASVSVEVRQK</sequence>
<dbReference type="GO" id="GO:0003723">
    <property type="term" value="F:RNA binding"/>
    <property type="evidence" value="ECO:0007669"/>
    <property type="project" value="UniProtKB-UniRule"/>
</dbReference>
<evidence type="ECO:0000313" key="5">
    <source>
        <dbReference type="Ensembl" id="ENSAMXP00005018971.1"/>
    </source>
</evidence>
<dbReference type="InterPro" id="IPR035979">
    <property type="entry name" value="RBD_domain_sf"/>
</dbReference>
<dbReference type="Ensembl" id="ENSAMXT00005020974.1">
    <property type="protein sequence ID" value="ENSAMXP00005018971.1"/>
    <property type="gene ID" value="ENSAMXG00005009836.1"/>
</dbReference>
<keyword evidence="1" id="KW-0677">Repeat</keyword>
<dbReference type="InterPro" id="IPR012677">
    <property type="entry name" value="Nucleotide-bd_a/b_plait_sf"/>
</dbReference>
<dbReference type="FunFam" id="3.30.70.330:FF:000014">
    <property type="entry name" value="RNA-binding motif, single-stranded-interacting protein 3 isoform 1"/>
    <property type="match status" value="1"/>
</dbReference>
<dbReference type="Proteomes" id="UP000694621">
    <property type="component" value="Unplaced"/>
</dbReference>
<dbReference type="Gene3D" id="3.30.70.330">
    <property type="match status" value="1"/>
</dbReference>